<dbReference type="Proteomes" id="UP001370490">
    <property type="component" value="Unassembled WGS sequence"/>
</dbReference>
<reference evidence="2 3" key="1">
    <citation type="submission" date="2023-12" db="EMBL/GenBank/DDBJ databases">
        <title>A high-quality genome assembly for Dillenia turbinata (Dilleniales).</title>
        <authorList>
            <person name="Chanderbali A."/>
        </authorList>
    </citation>
    <scope>NUCLEOTIDE SEQUENCE [LARGE SCALE GENOMIC DNA]</scope>
    <source>
        <strain evidence="2">LSX21</strain>
        <tissue evidence="2">Leaf</tissue>
    </source>
</reference>
<evidence type="ECO:0000313" key="3">
    <source>
        <dbReference type="Proteomes" id="UP001370490"/>
    </source>
</evidence>
<organism evidence="2 3">
    <name type="scientific">Dillenia turbinata</name>
    <dbReference type="NCBI Taxonomy" id="194707"/>
    <lineage>
        <taxon>Eukaryota</taxon>
        <taxon>Viridiplantae</taxon>
        <taxon>Streptophyta</taxon>
        <taxon>Embryophyta</taxon>
        <taxon>Tracheophyta</taxon>
        <taxon>Spermatophyta</taxon>
        <taxon>Magnoliopsida</taxon>
        <taxon>eudicotyledons</taxon>
        <taxon>Gunneridae</taxon>
        <taxon>Pentapetalae</taxon>
        <taxon>Dilleniales</taxon>
        <taxon>Dilleniaceae</taxon>
        <taxon>Dillenia</taxon>
    </lineage>
</organism>
<dbReference type="Pfam" id="PF13889">
    <property type="entry name" value="Chromosome_seg"/>
    <property type="match status" value="1"/>
</dbReference>
<dbReference type="InterPro" id="IPR025261">
    <property type="entry name" value="Atos-like_cons_dom"/>
</dbReference>
<feature type="non-terminal residue" evidence="2">
    <location>
        <position position="684"/>
    </location>
</feature>
<proteinExistence type="predicted"/>
<gene>
    <name evidence="2" type="ORF">RJ641_014141</name>
</gene>
<comment type="caution">
    <text evidence="2">The sequence shown here is derived from an EMBL/GenBank/DDBJ whole genome shotgun (WGS) entry which is preliminary data.</text>
</comment>
<dbReference type="SMART" id="SM01177">
    <property type="entry name" value="DUF4210"/>
    <property type="match status" value="1"/>
</dbReference>
<dbReference type="Pfam" id="PF13915">
    <property type="entry name" value="DUF4210"/>
    <property type="match status" value="1"/>
</dbReference>
<name>A0AAN8Z4K8_9MAGN</name>
<sequence length="684" mass="74921">MGLPQMSSGKIAEEMAASLSSFVQAPPRFGSLSGCDLDGVHGGNSENRVLGDFDFKRKAILELPKNSDALNMSKDGASNLQKLKIGTMENCSWLTHKNSRNIHSPASRIVGFESKPPNSSSSLFDGVQLDHHQSSAGASVTNCATDSSGSSVRKRLLSPLNDMLLPEKFSGDSLNIGANFYMSDSQGLKSDHSNSFSQEHKKANTGDAICFNQPILSASSSPDWKNVVDGNCMENSLFFTDGPLLENQEKLLQHNCLFSPGLNYSGGDTKLRAQNGTIAIFQRKLVSPPLSLSPLGPKFHERMQIGRVYTNSRIDEDCLTLKDMEQSLHGTVSSIWFSQKEDHLGVKSKAVQDIGLLPKELEMLIHESGNKFHKHTSPDMMPISECTKLGRTLSGPPVRRSLVGSFEESLLSGRLSSSKASQKIEGFLAVLNVTGGSFTPQSQKLPFSVTSVDGDNYLLYYSSIQLGGSLPSNKCRGQKIRRSLSIDCSQLENSRLRVPMKGQIQLVLSNPEKTPVHTFICNYDLSDMPAGTKTFLRQKVTLASSGLSSMPTSGKCTIPDEQMTKSTNMSTIVTETQRSETNEELGNKSHIGLNIFKVVGNKSFHSPSKVNKNITGGGVLRYALHLRFLCPFPKKSSKSVRRCKSDPLSIPAENSPKAEERHFYLYNDLRVVFPQRHTDSDEGK</sequence>
<dbReference type="PANTHER" id="PTHR13199">
    <property type="entry name" value="GH03947P"/>
    <property type="match status" value="1"/>
</dbReference>
<evidence type="ECO:0000313" key="2">
    <source>
        <dbReference type="EMBL" id="KAK6920463.1"/>
    </source>
</evidence>
<feature type="domain" description="Atos-like conserved" evidence="1">
    <location>
        <begin position="402"/>
        <end position="461"/>
    </location>
</feature>
<dbReference type="AlphaFoldDB" id="A0AAN8Z4K8"/>
<keyword evidence="3" id="KW-1185">Reference proteome</keyword>
<evidence type="ECO:0000259" key="1">
    <source>
        <dbReference type="SMART" id="SM01177"/>
    </source>
</evidence>
<dbReference type="EMBL" id="JBAMMX010000020">
    <property type="protein sequence ID" value="KAK6920463.1"/>
    <property type="molecule type" value="Genomic_DNA"/>
</dbReference>
<dbReference type="InterPro" id="IPR051506">
    <property type="entry name" value="ATOS_Transcription_Regulators"/>
</dbReference>
<protein>
    <recommendedName>
        <fullName evidence="1">Atos-like conserved domain-containing protein</fullName>
    </recommendedName>
</protein>
<dbReference type="PANTHER" id="PTHR13199:SF11">
    <property type="entry name" value="PROTEIN ATOSSA"/>
    <property type="match status" value="1"/>
</dbReference>
<accession>A0AAN8Z4K8</accession>
<dbReference type="InterPro" id="IPR033473">
    <property type="entry name" value="Atos-like_C"/>
</dbReference>